<dbReference type="GO" id="GO:0046872">
    <property type="term" value="F:metal ion binding"/>
    <property type="evidence" value="ECO:0007669"/>
    <property type="project" value="UniProtKB-KW"/>
</dbReference>
<name>J0ZKE0_9HYPH</name>
<comment type="caution">
    <text evidence="11">The sequence shown here is derived from an EMBL/GenBank/DDBJ whole genome shotgun (WGS) entry which is preliminary data.</text>
</comment>
<gene>
    <name evidence="11" type="ORF">ME5_01374</name>
</gene>
<dbReference type="PATRIC" id="fig|1094558.3.peg.1475"/>
<comment type="pathway">
    <text evidence="3 9">Cofactor biosynthesis; tetrahydrofolate biosynthesis; 7,8-dihydrofolate from 2-amino-4-hydroxy-6-hydroxymethyl-7,8-dihydropteridine diphosphate and 4-aminobenzoate: step 1/2.</text>
</comment>
<dbReference type="GO" id="GO:0004156">
    <property type="term" value="F:dihydropteroate synthase activity"/>
    <property type="evidence" value="ECO:0007669"/>
    <property type="project" value="UniProtKB-EC"/>
</dbReference>
<dbReference type="GO" id="GO:0046656">
    <property type="term" value="P:folic acid biosynthetic process"/>
    <property type="evidence" value="ECO:0007669"/>
    <property type="project" value="UniProtKB-KW"/>
</dbReference>
<keyword evidence="8 9" id="KW-0289">Folate biosynthesis</keyword>
<evidence type="ECO:0000256" key="4">
    <source>
        <dbReference type="ARBA" id="ARBA00012458"/>
    </source>
</evidence>
<dbReference type="STRING" id="1094558.ME5_01374"/>
<dbReference type="InterPro" id="IPR000489">
    <property type="entry name" value="Pterin-binding_dom"/>
</dbReference>
<dbReference type="EC" id="2.5.1.15" evidence="4 9"/>
<dbReference type="GO" id="GO:0046654">
    <property type="term" value="P:tetrahydrofolate biosynthetic process"/>
    <property type="evidence" value="ECO:0007669"/>
    <property type="project" value="UniProtKB-UniPathway"/>
</dbReference>
<dbReference type="Proteomes" id="UP000008952">
    <property type="component" value="Unassembled WGS sequence"/>
</dbReference>
<dbReference type="eggNOG" id="COG0294">
    <property type="taxonomic scope" value="Bacteria"/>
</dbReference>
<dbReference type="PROSITE" id="PS00792">
    <property type="entry name" value="DHPS_1"/>
    <property type="match status" value="1"/>
</dbReference>
<dbReference type="InterPro" id="IPR045031">
    <property type="entry name" value="DHP_synth-like"/>
</dbReference>
<evidence type="ECO:0000313" key="11">
    <source>
        <dbReference type="EMBL" id="EJF88823.1"/>
    </source>
</evidence>
<feature type="domain" description="Pterin-binding" evidence="10">
    <location>
        <begin position="19"/>
        <end position="267"/>
    </location>
</feature>
<comment type="cofactor">
    <cofactor evidence="2 9">
        <name>Mg(2+)</name>
        <dbReference type="ChEBI" id="CHEBI:18420"/>
    </cofactor>
</comment>
<dbReference type="AlphaFoldDB" id="J0ZKE0"/>
<organism evidence="11 12">
    <name type="scientific">Bartonella tamiae Th239</name>
    <dbReference type="NCBI Taxonomy" id="1094558"/>
    <lineage>
        <taxon>Bacteria</taxon>
        <taxon>Pseudomonadati</taxon>
        <taxon>Pseudomonadota</taxon>
        <taxon>Alphaproteobacteria</taxon>
        <taxon>Hyphomicrobiales</taxon>
        <taxon>Bartonellaceae</taxon>
        <taxon>Bartonella</taxon>
    </lineage>
</organism>
<evidence type="ECO:0000256" key="1">
    <source>
        <dbReference type="ARBA" id="ARBA00000012"/>
    </source>
</evidence>
<dbReference type="Gene3D" id="3.20.20.20">
    <property type="entry name" value="Dihydropteroate synthase-like"/>
    <property type="match status" value="1"/>
</dbReference>
<evidence type="ECO:0000259" key="10">
    <source>
        <dbReference type="PROSITE" id="PS50972"/>
    </source>
</evidence>
<dbReference type="PANTHER" id="PTHR20941">
    <property type="entry name" value="FOLATE SYNTHESIS PROTEINS"/>
    <property type="match status" value="1"/>
</dbReference>
<evidence type="ECO:0000256" key="6">
    <source>
        <dbReference type="ARBA" id="ARBA00022723"/>
    </source>
</evidence>
<dbReference type="GO" id="GO:0005829">
    <property type="term" value="C:cytosol"/>
    <property type="evidence" value="ECO:0007669"/>
    <property type="project" value="TreeGrafter"/>
</dbReference>
<dbReference type="SUPFAM" id="SSF51717">
    <property type="entry name" value="Dihydropteroate synthetase-like"/>
    <property type="match status" value="1"/>
</dbReference>
<sequence>MQTIWNVGQNRKIIIQEKSILMGILNITPDSFSDGGKFIDVNDAFSHGAMMIEQGASIIDIGGESTRPNFEPISSEIEQKRILPVIEKFHSFQNIILSIDTYHSETAYHALKSGSHIINDIWGLQKEEKMAEVIREFNAGIIIMHNSRDRKKYEDIIDDQKYFFEISLNIAKKNGISDSQIVLDPGFGFGKNADDNLKLLSRAEELKILGFPLLAATSRKRFLGSLSDKSNAQHRDIATAASSIILRQAGFDIFRVHNIATNKEALAVVDALKQCKKENIK</sequence>
<comment type="catalytic activity">
    <reaction evidence="1">
        <text>(7,8-dihydropterin-6-yl)methyl diphosphate + 4-aminobenzoate = 7,8-dihydropteroate + diphosphate</text>
        <dbReference type="Rhea" id="RHEA:19949"/>
        <dbReference type="ChEBI" id="CHEBI:17836"/>
        <dbReference type="ChEBI" id="CHEBI:17839"/>
        <dbReference type="ChEBI" id="CHEBI:33019"/>
        <dbReference type="ChEBI" id="CHEBI:72950"/>
        <dbReference type="EC" id="2.5.1.15"/>
    </reaction>
</comment>
<dbReference type="RefSeq" id="WP_008039695.1">
    <property type="nucleotide sequence ID" value="NZ_JH725147.1"/>
</dbReference>
<dbReference type="HOGENOM" id="CLU_008023_1_3_5"/>
<evidence type="ECO:0000256" key="7">
    <source>
        <dbReference type="ARBA" id="ARBA00022842"/>
    </source>
</evidence>
<comment type="function">
    <text evidence="9">Catalyzes the condensation of para-aminobenzoate (pABA) with 6-hydroxymethyl-7,8-dihydropterin diphosphate (DHPt-PP) to form 7,8-dihydropteroate (H2Pte), the immediate precursor of folate derivatives.</text>
</comment>
<evidence type="ECO:0000256" key="8">
    <source>
        <dbReference type="ARBA" id="ARBA00022909"/>
    </source>
</evidence>
<reference evidence="11 12" key="1">
    <citation type="submission" date="2012-03" db="EMBL/GenBank/DDBJ databases">
        <title>The Genome Sequence of Bartonella tamiae Th239.</title>
        <authorList>
            <consortium name="The Broad Institute Genome Sequencing Platform"/>
            <consortium name="The Broad Institute Genome Sequencing Center for Infectious Disease"/>
            <person name="Feldgarden M."/>
            <person name="Kirby J."/>
            <person name="Kosoy M."/>
            <person name="Birtles R."/>
            <person name="Probert W.S."/>
            <person name="Chiaraviglio L."/>
            <person name="Young S.K."/>
            <person name="Zeng Q."/>
            <person name="Gargeya S."/>
            <person name="Fitzgerald M."/>
            <person name="Haas B."/>
            <person name="Abouelleil A."/>
            <person name="Alvarado L."/>
            <person name="Arachchi H.M."/>
            <person name="Berlin A."/>
            <person name="Chapman S.B."/>
            <person name="Gearin G."/>
            <person name="Goldberg J."/>
            <person name="Griggs A."/>
            <person name="Gujja S."/>
            <person name="Hansen M."/>
            <person name="Heiman D."/>
            <person name="Howarth C."/>
            <person name="Larimer J."/>
            <person name="Lui A."/>
            <person name="MacDonald P.J.P."/>
            <person name="McCowen C."/>
            <person name="Montmayeur A."/>
            <person name="Murphy C."/>
            <person name="Neiman D."/>
            <person name="Pearson M."/>
            <person name="Priest M."/>
            <person name="Roberts A."/>
            <person name="Saif S."/>
            <person name="Shea T."/>
            <person name="Sisk P."/>
            <person name="Stolte C."/>
            <person name="Sykes S."/>
            <person name="Wortman J."/>
            <person name="Nusbaum C."/>
            <person name="Birren B."/>
        </authorList>
    </citation>
    <scope>NUCLEOTIDE SEQUENCE [LARGE SCALE GENOMIC DNA]</scope>
    <source>
        <strain evidence="11 12">Th239</strain>
    </source>
</reference>
<dbReference type="UniPathway" id="UPA00077">
    <property type="reaction ID" value="UER00156"/>
</dbReference>
<dbReference type="NCBIfam" id="TIGR01496">
    <property type="entry name" value="DHPS"/>
    <property type="match status" value="1"/>
</dbReference>
<dbReference type="PROSITE" id="PS50972">
    <property type="entry name" value="PTERIN_BINDING"/>
    <property type="match status" value="1"/>
</dbReference>
<dbReference type="PANTHER" id="PTHR20941:SF1">
    <property type="entry name" value="FOLIC ACID SYNTHESIS PROTEIN FOL1"/>
    <property type="match status" value="1"/>
</dbReference>
<dbReference type="CDD" id="cd00739">
    <property type="entry name" value="DHPS"/>
    <property type="match status" value="1"/>
</dbReference>
<dbReference type="OrthoDB" id="9811744at2"/>
<dbReference type="InterPro" id="IPR006390">
    <property type="entry name" value="DHP_synth_dom"/>
</dbReference>
<evidence type="ECO:0000313" key="12">
    <source>
        <dbReference type="Proteomes" id="UP000008952"/>
    </source>
</evidence>
<keyword evidence="5 9" id="KW-0808">Transferase</keyword>
<evidence type="ECO:0000256" key="2">
    <source>
        <dbReference type="ARBA" id="ARBA00001946"/>
    </source>
</evidence>
<evidence type="ECO:0000256" key="9">
    <source>
        <dbReference type="RuleBase" id="RU361205"/>
    </source>
</evidence>
<evidence type="ECO:0000256" key="5">
    <source>
        <dbReference type="ARBA" id="ARBA00022679"/>
    </source>
</evidence>
<evidence type="ECO:0000256" key="3">
    <source>
        <dbReference type="ARBA" id="ARBA00004763"/>
    </source>
</evidence>
<accession>J0ZKE0</accession>
<dbReference type="InterPro" id="IPR011005">
    <property type="entry name" value="Dihydropteroate_synth-like_sf"/>
</dbReference>
<dbReference type="Pfam" id="PF00809">
    <property type="entry name" value="Pterin_bind"/>
    <property type="match status" value="1"/>
</dbReference>
<proteinExistence type="inferred from homology"/>
<protein>
    <recommendedName>
        <fullName evidence="4 9">Dihydropteroate synthase</fullName>
        <shortName evidence="9">DHPS</shortName>
        <ecNumber evidence="4 9">2.5.1.15</ecNumber>
    </recommendedName>
    <alternativeName>
        <fullName evidence="9">Dihydropteroate pyrophosphorylase</fullName>
    </alternativeName>
</protein>
<dbReference type="EMBL" id="AIMB01000008">
    <property type="protein sequence ID" value="EJF88823.1"/>
    <property type="molecule type" value="Genomic_DNA"/>
</dbReference>
<keyword evidence="6 9" id="KW-0479">Metal-binding</keyword>
<keyword evidence="12" id="KW-1185">Reference proteome</keyword>
<comment type="similarity">
    <text evidence="9">Belongs to the DHPS family.</text>
</comment>
<dbReference type="PROSITE" id="PS00793">
    <property type="entry name" value="DHPS_2"/>
    <property type="match status" value="1"/>
</dbReference>
<keyword evidence="7 9" id="KW-0460">Magnesium</keyword>